<dbReference type="SUPFAM" id="SSF54495">
    <property type="entry name" value="UBC-like"/>
    <property type="match status" value="1"/>
</dbReference>
<name>A0A8J6E9U3_9EUKA</name>
<keyword evidence="4" id="KW-0547">Nucleotide-binding</keyword>
<dbReference type="PANTHER" id="PTHR24068">
    <property type="entry name" value="UBIQUITIN-CONJUGATING ENZYME E2"/>
    <property type="match status" value="1"/>
</dbReference>
<protein>
    <submittedName>
        <fullName evidence="7">Ubiquitin-conjugating enzyme</fullName>
    </submittedName>
</protein>
<dbReference type="Proteomes" id="UP000717585">
    <property type="component" value="Unassembled WGS sequence"/>
</dbReference>
<evidence type="ECO:0000313" key="8">
    <source>
        <dbReference type="Proteomes" id="UP000717585"/>
    </source>
</evidence>
<reference evidence="7" key="1">
    <citation type="submission" date="2021-05" db="EMBL/GenBank/DDBJ databases">
        <title>A free-living protist that lacks canonical eukaryotic 1 DNA replication and segregation systems.</title>
        <authorList>
            <person name="Salas-Leiva D.E."/>
            <person name="Tromer E.C."/>
            <person name="Curtis B.A."/>
            <person name="Jerlstrom-Hultqvist J."/>
            <person name="Kolisko M."/>
            <person name="Yi Z."/>
            <person name="Salas-Leiva J.S."/>
            <person name="Gallot-Lavallee L."/>
            <person name="Kops G.J.P.L."/>
            <person name="Archibald J.M."/>
            <person name="Simpson A.G.B."/>
            <person name="Roger A.J."/>
        </authorList>
    </citation>
    <scope>NUCLEOTIDE SEQUENCE</scope>
    <source>
        <strain evidence="7">BICM</strain>
    </source>
</reference>
<keyword evidence="1" id="KW-0808">Transferase</keyword>
<evidence type="ECO:0000256" key="2">
    <source>
        <dbReference type="ARBA" id="ARBA00022786"/>
    </source>
</evidence>
<comment type="similarity">
    <text evidence="4">Belongs to the ubiquitin-conjugating enzyme family.</text>
</comment>
<proteinExistence type="inferred from homology"/>
<accession>A0A8J6E9U3</accession>
<keyword evidence="8" id="KW-1185">Reference proteome</keyword>
<dbReference type="CDD" id="cd23794">
    <property type="entry name" value="UBCc_UBE2F_UBE2M"/>
    <property type="match status" value="1"/>
</dbReference>
<evidence type="ECO:0000313" key="7">
    <source>
        <dbReference type="EMBL" id="KAG9393820.1"/>
    </source>
</evidence>
<keyword evidence="4" id="KW-0067">ATP-binding</keyword>
<dbReference type="GO" id="GO:0005524">
    <property type="term" value="F:ATP binding"/>
    <property type="evidence" value="ECO:0007669"/>
    <property type="project" value="UniProtKB-UniRule"/>
</dbReference>
<feature type="domain" description="UBC core" evidence="6">
    <location>
        <begin position="25"/>
        <end position="174"/>
    </location>
</feature>
<dbReference type="SMART" id="SM00212">
    <property type="entry name" value="UBCc"/>
    <property type="match status" value="1"/>
</dbReference>
<gene>
    <name evidence="7" type="ORF">J8273_4683</name>
</gene>
<dbReference type="InterPro" id="IPR000608">
    <property type="entry name" value="UBC"/>
</dbReference>
<evidence type="ECO:0000256" key="4">
    <source>
        <dbReference type="RuleBase" id="RU362109"/>
    </source>
</evidence>
<dbReference type="GO" id="GO:0016740">
    <property type="term" value="F:transferase activity"/>
    <property type="evidence" value="ECO:0007669"/>
    <property type="project" value="UniProtKB-KW"/>
</dbReference>
<dbReference type="OrthoDB" id="10249039at2759"/>
<sequence>MLRLRAAAKKEQETGRSQFGESRRSALLHIQQDFTNLLKSDDYVIEFNKKPDGSDDLASFIVKIIVRRGPYATATIDFLFEIPDTYPIKPPKVHCKTLPLYHPNIDWEGNVCLNILREDHSSALDLSAFIAGLQFILQEPTSYDPLNKEVGADLERDPEQYKRLVRDSLLGGVVNGRQYTRNPTFKE</sequence>
<comment type="caution">
    <text evidence="7">The sequence shown here is derived from an EMBL/GenBank/DDBJ whole genome shotgun (WGS) entry which is preliminary data.</text>
</comment>
<feature type="region of interest" description="Disordered" evidence="5">
    <location>
        <begin position="1"/>
        <end position="20"/>
    </location>
</feature>
<dbReference type="AlphaFoldDB" id="A0A8J6E9U3"/>
<evidence type="ECO:0000256" key="5">
    <source>
        <dbReference type="SAM" id="MobiDB-lite"/>
    </source>
</evidence>
<evidence type="ECO:0000259" key="6">
    <source>
        <dbReference type="PROSITE" id="PS50127"/>
    </source>
</evidence>
<evidence type="ECO:0000256" key="3">
    <source>
        <dbReference type="PROSITE-ProRule" id="PRU10133"/>
    </source>
</evidence>
<dbReference type="InterPro" id="IPR023313">
    <property type="entry name" value="UBQ-conjugating_AS"/>
</dbReference>
<evidence type="ECO:0000256" key="1">
    <source>
        <dbReference type="ARBA" id="ARBA00022679"/>
    </source>
</evidence>
<dbReference type="PROSITE" id="PS00183">
    <property type="entry name" value="UBC_1"/>
    <property type="match status" value="1"/>
</dbReference>
<organism evidence="7 8">
    <name type="scientific">Carpediemonas membranifera</name>
    <dbReference type="NCBI Taxonomy" id="201153"/>
    <lineage>
        <taxon>Eukaryota</taxon>
        <taxon>Metamonada</taxon>
        <taxon>Carpediemonas-like organisms</taxon>
        <taxon>Carpediemonas</taxon>
    </lineage>
</organism>
<keyword evidence="2 4" id="KW-0833">Ubl conjugation pathway</keyword>
<dbReference type="Pfam" id="PF00179">
    <property type="entry name" value="UQ_con"/>
    <property type="match status" value="1"/>
</dbReference>
<dbReference type="Gene3D" id="3.10.110.10">
    <property type="entry name" value="Ubiquitin Conjugating Enzyme"/>
    <property type="match status" value="1"/>
</dbReference>
<dbReference type="PROSITE" id="PS50127">
    <property type="entry name" value="UBC_2"/>
    <property type="match status" value="1"/>
</dbReference>
<dbReference type="InterPro" id="IPR016135">
    <property type="entry name" value="UBQ-conjugating_enzyme/RWD"/>
</dbReference>
<dbReference type="EMBL" id="JAHDYR010000020">
    <property type="protein sequence ID" value="KAG9393820.1"/>
    <property type="molecule type" value="Genomic_DNA"/>
</dbReference>
<feature type="active site" description="Glycyl thioester intermediate" evidence="3">
    <location>
        <position position="112"/>
    </location>
</feature>